<dbReference type="InterPro" id="IPR006315">
    <property type="entry name" value="OM_autotransptr_brl_dom"/>
</dbReference>
<evidence type="ECO:0000313" key="4">
    <source>
        <dbReference type="Proteomes" id="UP000054725"/>
    </source>
</evidence>
<reference evidence="3 4" key="1">
    <citation type="submission" date="2015-11" db="EMBL/GenBank/DDBJ databases">
        <title>Genomic analysis of 38 Legionella species identifies large and diverse effector repertoires.</title>
        <authorList>
            <person name="Burstein D."/>
            <person name="Amaro F."/>
            <person name="Zusman T."/>
            <person name="Lifshitz Z."/>
            <person name="Cohen O."/>
            <person name="Gilbert J.A."/>
            <person name="Pupko T."/>
            <person name="Shuman H.A."/>
            <person name="Segal G."/>
        </authorList>
    </citation>
    <scope>NUCLEOTIDE SEQUENCE [LARGE SCALE GENOMIC DNA]</scope>
    <source>
        <strain evidence="3 4">ATCC 49506</strain>
    </source>
</reference>
<dbReference type="NCBIfam" id="TIGR02601">
    <property type="entry name" value="autotrns_rpt"/>
    <property type="match status" value="3"/>
</dbReference>
<organism evidence="3 4">
    <name type="scientific">Legionella nautarum</name>
    <dbReference type="NCBI Taxonomy" id="45070"/>
    <lineage>
        <taxon>Bacteria</taxon>
        <taxon>Pseudomonadati</taxon>
        <taxon>Pseudomonadota</taxon>
        <taxon>Gammaproteobacteria</taxon>
        <taxon>Legionellales</taxon>
        <taxon>Legionellaceae</taxon>
        <taxon>Legionella</taxon>
    </lineage>
</organism>
<dbReference type="EMBL" id="LNYO01000013">
    <property type="protein sequence ID" value="KTD35838.1"/>
    <property type="molecule type" value="Genomic_DNA"/>
</dbReference>
<sequence>MKKRILSAFLLMSGELGYANQLSDDLNLFSTFSSFYAPTFFVPSITFSGDNSCNGAACPASPASPYASGGEISIGVNNVGSLTIQDGAVVSANNGINIGLNVGSNGTVTVTGAGSTWINSSVSSGLTVGNSGNGSLTISDGGAVNNSATGSIGTSSASDSIVLVTGAGSTWTNSRNLFIGNLSNGRLTIENGGSVSNASGFIAASGGNGTVTVTDIGSTWTNSTALQVGTTSTAVLNIDNGGFVNVSTITTIASQAGSQGTLNLNSTAGVQGILATTQLVGGNGTRAANFNGGILRAKANQTNFITGFSAGELQLLANGLTIDSNGFNLVTSAVLSGTGGLTKQGAGILTLSGNNLYSGDTIISAGTLELGGGTTSGSVAGNIVNNATLQFSHTNDLSYSGAISGTGNVIQAGTGTVILLGTNSYSGLTTISSGILQIGDGGTSGNISGDIANDAGLVFNRADNLTYAAAISGSGSMIQSGAGKLILTGNNGAFTGITSVQNGTLEVNGTLGGNLLVTSLGILGGTGTLNELTVNGIIAPGHSIGTLTIAGNYTQAPGSVYEVEINPQGQSDLINVSQTAAINGGAVEVVKEAGIYIPGTRYTILTAGGGVSGTYTNLSQANLPFLNLSLNYDNNHVFLDIARSLIPGSLLPFPNPILTSPTIVPFASVAITSNQINTANAVESLNPLDPVFLSVLNAPDEQSARYAFDNLSGEIYVSTLGVFLEESRYVRDAVLNRLQQAFSFPPVLRDEKFGHQQQVSMDSGLSLWTDGFGSWGHLRGNFNAAQLNRSTGGSFLGGDLRFAEALRIGILGGYSNSNFAVRARNSYGNSDNYHLGAYAGTEINHWGLRIGGVHTWHDINQARNVIFPHFANHLASNYNAHTTQAFAEAGYHLKAKYLTLEPFAGLAYVSLNNNFWYESSSPAALQGKGNEDVTYSTFGLREKAQLYQTERFLLSEKVMLAWRHAYGQVNPHSTLNFANGSIPFLIGGTAIAKDSLLINAGINLNPVLSARNLFFSLDYSGQIAANVSDHGIFGSIRWRIS</sequence>
<dbReference type="InterPro" id="IPR012332">
    <property type="entry name" value="Autotransporter_pectin_lyase_C"/>
</dbReference>
<evidence type="ECO:0000313" key="3">
    <source>
        <dbReference type="EMBL" id="KTD35838.1"/>
    </source>
</evidence>
<keyword evidence="1" id="KW-0732">Signal</keyword>
<dbReference type="Pfam" id="PF03797">
    <property type="entry name" value="Autotransporter"/>
    <property type="match status" value="1"/>
</dbReference>
<proteinExistence type="predicted"/>
<accession>A0A0W0WU17</accession>
<dbReference type="GO" id="GO:0006508">
    <property type="term" value="P:proteolysis"/>
    <property type="evidence" value="ECO:0007669"/>
    <property type="project" value="UniProtKB-KW"/>
</dbReference>
<gene>
    <name evidence="3" type="ORF">Lnau_0822</name>
</gene>
<dbReference type="NCBIfam" id="TIGR04393">
    <property type="entry name" value="rpt_T5SS_PEPC"/>
    <property type="match status" value="3"/>
</dbReference>
<dbReference type="SMART" id="SM00869">
    <property type="entry name" value="Autotransporter"/>
    <property type="match status" value="1"/>
</dbReference>
<keyword evidence="3" id="KW-0378">Hydrolase</keyword>
<name>A0A0W0WU17_9GAMM</name>
<dbReference type="SUPFAM" id="SSF103515">
    <property type="entry name" value="Autotransporter"/>
    <property type="match status" value="1"/>
</dbReference>
<dbReference type="InterPro" id="IPR011050">
    <property type="entry name" value="Pectin_lyase_fold/virulence"/>
</dbReference>
<feature type="domain" description="Autotransporter" evidence="2">
    <location>
        <begin position="760"/>
        <end position="1040"/>
    </location>
</feature>
<evidence type="ECO:0000256" key="1">
    <source>
        <dbReference type="ARBA" id="ARBA00022729"/>
    </source>
</evidence>
<dbReference type="InterPro" id="IPR005546">
    <property type="entry name" value="Autotransporte_beta"/>
</dbReference>
<dbReference type="NCBIfam" id="TIGR01414">
    <property type="entry name" value="autotrans_barl"/>
    <property type="match status" value="1"/>
</dbReference>
<dbReference type="PROSITE" id="PS51208">
    <property type="entry name" value="AUTOTRANSPORTER"/>
    <property type="match status" value="1"/>
</dbReference>
<dbReference type="OrthoDB" id="5760545at2"/>
<dbReference type="InterPro" id="IPR030895">
    <property type="entry name" value="T5SS_PEPC_rpt"/>
</dbReference>
<dbReference type="AlphaFoldDB" id="A0A0W0WU17"/>
<comment type="caution">
    <text evidence="3">The sequence shown here is derived from an EMBL/GenBank/DDBJ whole genome shotgun (WGS) entry which is preliminary data.</text>
</comment>
<keyword evidence="4" id="KW-1185">Reference proteome</keyword>
<dbReference type="PATRIC" id="fig|45070.6.peg.873"/>
<evidence type="ECO:0000259" key="2">
    <source>
        <dbReference type="PROSITE" id="PS51208"/>
    </source>
</evidence>
<dbReference type="Gene3D" id="2.160.20.20">
    <property type="match status" value="1"/>
</dbReference>
<dbReference type="GO" id="GO:0008233">
    <property type="term" value="F:peptidase activity"/>
    <property type="evidence" value="ECO:0007669"/>
    <property type="project" value="UniProtKB-KW"/>
</dbReference>
<dbReference type="InterPro" id="IPR036709">
    <property type="entry name" value="Autotransporte_beta_dom_sf"/>
</dbReference>
<keyword evidence="3" id="KW-0645">Protease</keyword>
<dbReference type="Gene3D" id="2.40.128.130">
    <property type="entry name" value="Autotransporter beta-domain"/>
    <property type="match status" value="1"/>
</dbReference>
<protein>
    <submittedName>
        <fullName evidence="3">Extracellular serine protease</fullName>
        <ecNumber evidence="3">3.4.21.-</ecNumber>
    </submittedName>
</protein>
<dbReference type="EC" id="3.4.21.-" evidence="3"/>
<dbReference type="Proteomes" id="UP000054725">
    <property type="component" value="Unassembled WGS sequence"/>
</dbReference>
<dbReference type="GO" id="GO:0019867">
    <property type="term" value="C:outer membrane"/>
    <property type="evidence" value="ECO:0007669"/>
    <property type="project" value="InterPro"/>
</dbReference>
<dbReference type="Pfam" id="PF12951">
    <property type="entry name" value="PATR"/>
    <property type="match status" value="3"/>
</dbReference>
<dbReference type="STRING" id="45070.Lnau_0822"/>
<dbReference type="InterPro" id="IPR013425">
    <property type="entry name" value="Autotrns_rpt"/>
</dbReference>
<dbReference type="RefSeq" id="WP_058503879.1">
    <property type="nucleotide sequence ID" value="NZ_CAAAIF010000001.1"/>
</dbReference>
<dbReference type="SUPFAM" id="SSF51126">
    <property type="entry name" value="Pectin lyase-like"/>
    <property type="match status" value="1"/>
</dbReference>